<dbReference type="PANTHER" id="PTHR21011:SF1">
    <property type="entry name" value="SMALL RIBOSOMAL SUBUNIT PROTEIN BS6M"/>
    <property type="match status" value="1"/>
</dbReference>
<sequence>MHSYELMVIFDPSYDEKSITTSLTNYLKVITNGGGTVDKVDVWGRRKMTYEIKKHAEGLYAVVNVTSGYEAVVEVDRQLKLSESVLRTKVLKLEEAVFSINPIEFVPDARAPRAPRPGGKRPARTK</sequence>
<dbReference type="EMBL" id="CAEZTO010000009">
    <property type="protein sequence ID" value="CAB4571654.1"/>
    <property type="molecule type" value="Genomic_DNA"/>
</dbReference>
<dbReference type="Gene3D" id="3.30.70.60">
    <property type="match status" value="1"/>
</dbReference>
<dbReference type="GO" id="GO:0005840">
    <property type="term" value="C:ribosome"/>
    <property type="evidence" value="ECO:0007669"/>
    <property type="project" value="InterPro"/>
</dbReference>
<dbReference type="GO" id="GO:0006412">
    <property type="term" value="P:translation"/>
    <property type="evidence" value="ECO:0007669"/>
    <property type="project" value="InterPro"/>
</dbReference>
<dbReference type="Pfam" id="PF01250">
    <property type="entry name" value="Ribosomal_S6"/>
    <property type="match status" value="1"/>
</dbReference>
<dbReference type="CDD" id="cd00473">
    <property type="entry name" value="bS6"/>
    <property type="match status" value="1"/>
</dbReference>
<evidence type="ECO:0000256" key="1">
    <source>
        <dbReference type="ARBA" id="ARBA00009512"/>
    </source>
</evidence>
<dbReference type="EMBL" id="CAEZST010000014">
    <property type="protein sequence ID" value="CAB4548514.1"/>
    <property type="molecule type" value="Genomic_DNA"/>
</dbReference>
<dbReference type="GO" id="GO:0070181">
    <property type="term" value="F:small ribosomal subunit rRNA binding"/>
    <property type="evidence" value="ECO:0007669"/>
    <property type="project" value="TreeGrafter"/>
</dbReference>
<organism evidence="2">
    <name type="scientific">freshwater metagenome</name>
    <dbReference type="NCBI Taxonomy" id="449393"/>
    <lineage>
        <taxon>unclassified sequences</taxon>
        <taxon>metagenomes</taxon>
        <taxon>ecological metagenomes</taxon>
    </lineage>
</organism>
<dbReference type="InterPro" id="IPR014717">
    <property type="entry name" value="Transl_elong_EF1B/ribsomal_bS6"/>
</dbReference>
<name>A0A6J6CBF7_9ZZZZ</name>
<evidence type="ECO:0000313" key="2">
    <source>
        <dbReference type="EMBL" id="CAB4548514.1"/>
    </source>
</evidence>
<dbReference type="SUPFAM" id="SSF54995">
    <property type="entry name" value="Ribosomal protein S6"/>
    <property type="match status" value="1"/>
</dbReference>
<dbReference type="NCBIfam" id="TIGR00166">
    <property type="entry name" value="S6"/>
    <property type="match status" value="1"/>
</dbReference>
<accession>A0A6J6CBF7</accession>
<protein>
    <submittedName>
        <fullName evidence="2">Unannotated protein</fullName>
    </submittedName>
</protein>
<dbReference type="AlphaFoldDB" id="A0A6J6CBF7"/>
<proteinExistence type="inferred from homology"/>
<dbReference type="InterPro" id="IPR020814">
    <property type="entry name" value="Ribosomal_S6_plastid/chlpt"/>
</dbReference>
<dbReference type="InterPro" id="IPR000529">
    <property type="entry name" value="Ribosomal_bS6"/>
</dbReference>
<comment type="similarity">
    <text evidence="1">Belongs to the bacterial ribosomal protein bS6 family.</text>
</comment>
<dbReference type="GO" id="GO:0003735">
    <property type="term" value="F:structural constituent of ribosome"/>
    <property type="evidence" value="ECO:0007669"/>
    <property type="project" value="InterPro"/>
</dbReference>
<dbReference type="GO" id="GO:0005737">
    <property type="term" value="C:cytoplasm"/>
    <property type="evidence" value="ECO:0007669"/>
    <property type="project" value="UniProtKB-ARBA"/>
</dbReference>
<gene>
    <name evidence="2" type="ORF">UFOPK1503_00853</name>
    <name evidence="3" type="ORF">UFOPK1693_00755</name>
</gene>
<evidence type="ECO:0000313" key="3">
    <source>
        <dbReference type="EMBL" id="CAB4571654.1"/>
    </source>
</evidence>
<dbReference type="PANTHER" id="PTHR21011">
    <property type="entry name" value="MITOCHONDRIAL 28S RIBOSOMAL PROTEIN S6"/>
    <property type="match status" value="1"/>
</dbReference>
<dbReference type="InterPro" id="IPR035980">
    <property type="entry name" value="Ribosomal_bS6_sf"/>
</dbReference>
<reference evidence="2" key="1">
    <citation type="submission" date="2020-05" db="EMBL/GenBank/DDBJ databases">
        <authorList>
            <person name="Chiriac C."/>
            <person name="Salcher M."/>
            <person name="Ghai R."/>
            <person name="Kavagutti S V."/>
        </authorList>
    </citation>
    <scope>NUCLEOTIDE SEQUENCE</scope>
</reference>
<dbReference type="HAMAP" id="MF_00360">
    <property type="entry name" value="Ribosomal_bS6"/>
    <property type="match status" value="1"/>
</dbReference>